<feature type="domain" description="C2H2-type" evidence="12">
    <location>
        <begin position="359"/>
        <end position="386"/>
    </location>
</feature>
<dbReference type="PROSITE" id="PS00028">
    <property type="entry name" value="ZINC_FINGER_C2H2_1"/>
    <property type="match status" value="8"/>
</dbReference>
<feature type="domain" description="KRAB" evidence="13">
    <location>
        <begin position="68"/>
        <end position="141"/>
    </location>
</feature>
<evidence type="ECO:0000259" key="13">
    <source>
        <dbReference type="PROSITE" id="PS50805"/>
    </source>
</evidence>
<evidence type="ECO:0000256" key="5">
    <source>
        <dbReference type="ARBA" id="ARBA00022833"/>
    </source>
</evidence>
<keyword evidence="9" id="KW-0539">Nucleus</keyword>
<dbReference type="SMART" id="SM00355">
    <property type="entry name" value="ZnF_C2H2"/>
    <property type="match status" value="10"/>
</dbReference>
<keyword evidence="7" id="KW-0238">DNA-binding</keyword>
<sequence>MTGATLQRNLVHEHCGNAFNNLIVAVYLVINLPGVSGFIRWLILMVQSGLQVPVVGSSVVLKDENEPVKFEDVAVNFTSEEWAVLDSSQKKLYRDVMKETFLNLISIENALEENIEEDSKDVSRNMGFQGIENDRGYECHIECNKNQQSIPDSMINKDMPSRLRAHETPLHLRNIIGHLSLHVYLREKTTGKPPLYKGAVAKAFTHQKHWKDTSYSESLQILETSPKENPCKNQQCNEACRSLCFDQPQERTHTVDKLNENVLMRYTQGHNDEVKQFVCSLCEESVIDCSDLTNHEKSHIEEKRYICSQCGKTFKYVTCFEKDKANHTGEKPDASIHYGKAFTESSHHNSHESIGQKHYACKHCGKNFTSNFYRNIHERIPTGEKPYTCEHCGSAFTNSGSHDRHDRGHTAEKPYTCKHCGKAFSSSSNLNMHKIIHTGKKPYACKHCGKAFNHPGLRNRHERSHTAEKPYACKHCGKTFTRSCHRNDHERIHSAEKPYACKHCGKKFTRSSHRKIHERIHTGEKPYECKHCGKNFSSSSYRNIHERIHTGEKPYACKHCGKSFTNSSSHDRHERRHTAEKPYA</sequence>
<gene>
    <name evidence="15" type="primary">LOC101998057</name>
</gene>
<feature type="domain" description="C2H2-type" evidence="12">
    <location>
        <begin position="305"/>
        <end position="332"/>
    </location>
</feature>
<evidence type="ECO:0000313" key="15">
    <source>
        <dbReference type="RefSeq" id="XP_026641653.1"/>
    </source>
</evidence>
<dbReference type="InterPro" id="IPR001909">
    <property type="entry name" value="KRAB"/>
</dbReference>
<dbReference type="PANTHER" id="PTHR24394:SF48">
    <property type="entry name" value="ZINC FINGER PROTEIN 771"/>
    <property type="match status" value="1"/>
</dbReference>
<comment type="subcellular location">
    <subcellularLocation>
        <location evidence="1">Nucleus</location>
    </subcellularLocation>
</comment>
<dbReference type="InterPro" id="IPR036051">
    <property type="entry name" value="KRAB_dom_sf"/>
</dbReference>
<feature type="domain" description="C2H2-type" evidence="12">
    <location>
        <begin position="415"/>
        <end position="442"/>
    </location>
</feature>
<feature type="domain" description="C2H2-type" evidence="12">
    <location>
        <begin position="499"/>
        <end position="526"/>
    </location>
</feature>
<reference evidence="15" key="1">
    <citation type="submission" date="2025-08" db="UniProtKB">
        <authorList>
            <consortium name="RefSeq"/>
        </authorList>
    </citation>
    <scope>IDENTIFICATION</scope>
</reference>
<evidence type="ECO:0000256" key="2">
    <source>
        <dbReference type="ARBA" id="ARBA00022723"/>
    </source>
</evidence>
<keyword evidence="14" id="KW-1185">Reference proteome</keyword>
<dbReference type="PROSITE" id="PS50157">
    <property type="entry name" value="ZINC_FINGER_C2H2_2"/>
    <property type="match status" value="10"/>
</dbReference>
<accession>A0ABM1UI41</accession>
<protein>
    <submittedName>
        <fullName evidence="15">Zinc finger protein 14-like</fullName>
    </submittedName>
</protein>
<name>A0ABM1UI41_MICOH</name>
<dbReference type="Proteomes" id="UP000694915">
    <property type="component" value="Linkage group LG3"/>
</dbReference>
<dbReference type="SUPFAM" id="SSF109640">
    <property type="entry name" value="KRAB domain (Kruppel-associated box)"/>
    <property type="match status" value="1"/>
</dbReference>
<dbReference type="GeneID" id="101998057"/>
<feature type="domain" description="C2H2-type" evidence="12">
    <location>
        <begin position="527"/>
        <end position="554"/>
    </location>
</feature>
<dbReference type="SUPFAM" id="SSF57667">
    <property type="entry name" value="beta-beta-alpha zinc fingers"/>
    <property type="match status" value="6"/>
</dbReference>
<feature type="region of interest" description="Disordered" evidence="11">
    <location>
        <begin position="565"/>
        <end position="584"/>
    </location>
</feature>
<dbReference type="SMART" id="SM00349">
    <property type="entry name" value="KRAB"/>
    <property type="match status" value="1"/>
</dbReference>
<evidence type="ECO:0000256" key="7">
    <source>
        <dbReference type="ARBA" id="ARBA00023125"/>
    </source>
</evidence>
<evidence type="ECO:0000256" key="9">
    <source>
        <dbReference type="ARBA" id="ARBA00023242"/>
    </source>
</evidence>
<feature type="domain" description="C2H2-type" evidence="12">
    <location>
        <begin position="277"/>
        <end position="304"/>
    </location>
</feature>
<keyword evidence="3" id="KW-0677">Repeat</keyword>
<dbReference type="PANTHER" id="PTHR24394">
    <property type="entry name" value="ZINC FINGER PROTEIN"/>
    <property type="match status" value="1"/>
</dbReference>
<evidence type="ECO:0000256" key="4">
    <source>
        <dbReference type="ARBA" id="ARBA00022771"/>
    </source>
</evidence>
<evidence type="ECO:0000313" key="14">
    <source>
        <dbReference type="Proteomes" id="UP000694915"/>
    </source>
</evidence>
<feature type="domain" description="C2H2-type" evidence="12">
    <location>
        <begin position="471"/>
        <end position="498"/>
    </location>
</feature>
<dbReference type="InterPro" id="IPR036236">
    <property type="entry name" value="Znf_C2H2_sf"/>
</dbReference>
<evidence type="ECO:0000256" key="6">
    <source>
        <dbReference type="ARBA" id="ARBA00023015"/>
    </source>
</evidence>
<evidence type="ECO:0000256" key="10">
    <source>
        <dbReference type="PROSITE-ProRule" id="PRU00042"/>
    </source>
</evidence>
<keyword evidence="5" id="KW-0862">Zinc</keyword>
<evidence type="ECO:0000259" key="12">
    <source>
        <dbReference type="PROSITE" id="PS50157"/>
    </source>
</evidence>
<evidence type="ECO:0000256" key="3">
    <source>
        <dbReference type="ARBA" id="ARBA00022737"/>
    </source>
</evidence>
<feature type="compositionally biased region" description="Basic and acidic residues" evidence="11">
    <location>
        <begin position="569"/>
        <end position="584"/>
    </location>
</feature>
<dbReference type="InterPro" id="IPR013087">
    <property type="entry name" value="Znf_C2H2_type"/>
</dbReference>
<keyword evidence="8" id="KW-0804">Transcription</keyword>
<dbReference type="Gene3D" id="3.30.160.60">
    <property type="entry name" value="Classic Zinc Finger"/>
    <property type="match status" value="9"/>
</dbReference>
<dbReference type="RefSeq" id="XP_026641653.1">
    <property type="nucleotide sequence ID" value="XM_026785852.1"/>
</dbReference>
<evidence type="ECO:0000256" key="11">
    <source>
        <dbReference type="SAM" id="MobiDB-lite"/>
    </source>
</evidence>
<feature type="domain" description="C2H2-type" evidence="12">
    <location>
        <begin position="555"/>
        <end position="582"/>
    </location>
</feature>
<dbReference type="Pfam" id="PF00096">
    <property type="entry name" value="zf-C2H2"/>
    <property type="match status" value="4"/>
</dbReference>
<dbReference type="PROSITE" id="PS50805">
    <property type="entry name" value="KRAB"/>
    <property type="match status" value="1"/>
</dbReference>
<feature type="domain" description="C2H2-type" evidence="12">
    <location>
        <begin position="443"/>
        <end position="470"/>
    </location>
</feature>
<evidence type="ECO:0000256" key="1">
    <source>
        <dbReference type="ARBA" id="ARBA00004123"/>
    </source>
</evidence>
<evidence type="ECO:0000256" key="8">
    <source>
        <dbReference type="ARBA" id="ARBA00023163"/>
    </source>
</evidence>
<dbReference type="CDD" id="cd07765">
    <property type="entry name" value="KRAB_A-box"/>
    <property type="match status" value="1"/>
</dbReference>
<proteinExistence type="predicted"/>
<dbReference type="Gene3D" id="6.10.140.140">
    <property type="match status" value="1"/>
</dbReference>
<organism evidence="14 15">
    <name type="scientific">Microtus ochrogaster</name>
    <name type="common">Prairie vole</name>
    <dbReference type="NCBI Taxonomy" id="79684"/>
    <lineage>
        <taxon>Eukaryota</taxon>
        <taxon>Metazoa</taxon>
        <taxon>Chordata</taxon>
        <taxon>Craniata</taxon>
        <taxon>Vertebrata</taxon>
        <taxon>Euteleostomi</taxon>
        <taxon>Mammalia</taxon>
        <taxon>Eutheria</taxon>
        <taxon>Euarchontoglires</taxon>
        <taxon>Glires</taxon>
        <taxon>Rodentia</taxon>
        <taxon>Myomorpha</taxon>
        <taxon>Muroidea</taxon>
        <taxon>Cricetidae</taxon>
        <taxon>Arvicolinae</taxon>
        <taxon>Microtus</taxon>
    </lineage>
</organism>
<keyword evidence="4 10" id="KW-0863">Zinc-finger</keyword>
<feature type="domain" description="C2H2-type" evidence="12">
    <location>
        <begin position="387"/>
        <end position="414"/>
    </location>
</feature>
<keyword evidence="2" id="KW-0479">Metal-binding</keyword>
<keyword evidence="6" id="KW-0805">Transcription regulation</keyword>
<dbReference type="Pfam" id="PF01352">
    <property type="entry name" value="KRAB"/>
    <property type="match status" value="1"/>
</dbReference>